<organism evidence="7 8">
    <name type="scientific">Gryllotalpicola protaetiae</name>
    <dbReference type="NCBI Taxonomy" id="2419771"/>
    <lineage>
        <taxon>Bacteria</taxon>
        <taxon>Bacillati</taxon>
        <taxon>Actinomycetota</taxon>
        <taxon>Actinomycetes</taxon>
        <taxon>Micrococcales</taxon>
        <taxon>Microbacteriaceae</taxon>
        <taxon>Gryllotalpicola</taxon>
    </lineage>
</organism>
<feature type="transmembrane region" description="Helical" evidence="6">
    <location>
        <begin position="239"/>
        <end position="258"/>
    </location>
</feature>
<dbReference type="GO" id="GO:0022857">
    <property type="term" value="F:transmembrane transporter activity"/>
    <property type="evidence" value="ECO:0007669"/>
    <property type="project" value="InterPro"/>
</dbReference>
<keyword evidence="8" id="KW-1185">Reference proteome</keyword>
<evidence type="ECO:0000313" key="8">
    <source>
        <dbReference type="Proteomes" id="UP000275069"/>
    </source>
</evidence>
<dbReference type="PANTHER" id="PTHR43370:SF2">
    <property type="entry name" value="ABC TRANSPORTER PERMEASE PROTEIN"/>
    <property type="match status" value="1"/>
</dbReference>
<dbReference type="Proteomes" id="UP000275069">
    <property type="component" value="Chromosome"/>
</dbReference>
<dbReference type="OrthoDB" id="9792579at2"/>
<evidence type="ECO:0000256" key="1">
    <source>
        <dbReference type="ARBA" id="ARBA00004651"/>
    </source>
</evidence>
<dbReference type="Pfam" id="PF02653">
    <property type="entry name" value="BPD_transp_2"/>
    <property type="match status" value="1"/>
</dbReference>
<keyword evidence="2" id="KW-1003">Cell membrane</keyword>
<feature type="transmembrane region" description="Helical" evidence="6">
    <location>
        <begin position="270"/>
        <end position="287"/>
    </location>
</feature>
<feature type="transmembrane region" description="Helical" evidence="6">
    <location>
        <begin position="89"/>
        <end position="107"/>
    </location>
</feature>
<dbReference type="InterPro" id="IPR001851">
    <property type="entry name" value="ABC_transp_permease"/>
</dbReference>
<comment type="subcellular location">
    <subcellularLocation>
        <location evidence="1">Cell membrane</location>
        <topology evidence="1">Multi-pass membrane protein</topology>
    </subcellularLocation>
</comment>
<reference evidence="7 8" key="1">
    <citation type="submission" date="2018-09" db="EMBL/GenBank/DDBJ databases">
        <title>Genome sequencing of strain 2DFW10M-5.</title>
        <authorList>
            <person name="Heo J."/>
            <person name="Kim S.-J."/>
            <person name="Kwon S.-W."/>
        </authorList>
    </citation>
    <scope>NUCLEOTIDE SEQUENCE [LARGE SCALE GENOMIC DNA]</scope>
    <source>
        <strain evidence="7 8">2DFW10M-5</strain>
    </source>
</reference>
<dbReference type="RefSeq" id="WP_120788779.1">
    <property type="nucleotide sequence ID" value="NZ_CP032624.1"/>
</dbReference>
<dbReference type="AlphaFoldDB" id="A0A387BQG3"/>
<evidence type="ECO:0000256" key="3">
    <source>
        <dbReference type="ARBA" id="ARBA00022692"/>
    </source>
</evidence>
<accession>A0A387BQG3</accession>
<keyword evidence="4 6" id="KW-1133">Transmembrane helix</keyword>
<feature type="transmembrane region" description="Helical" evidence="6">
    <location>
        <begin position="213"/>
        <end position="232"/>
    </location>
</feature>
<gene>
    <name evidence="7" type="ORF">D7I44_06705</name>
</gene>
<proteinExistence type="predicted"/>
<feature type="transmembrane region" description="Helical" evidence="6">
    <location>
        <begin position="185"/>
        <end position="207"/>
    </location>
</feature>
<keyword evidence="5 6" id="KW-0472">Membrane</keyword>
<evidence type="ECO:0000256" key="6">
    <source>
        <dbReference type="SAM" id="Phobius"/>
    </source>
</evidence>
<evidence type="ECO:0000256" key="2">
    <source>
        <dbReference type="ARBA" id="ARBA00022475"/>
    </source>
</evidence>
<dbReference type="EMBL" id="CP032624">
    <property type="protein sequence ID" value="AYG03247.1"/>
    <property type="molecule type" value="Genomic_DNA"/>
</dbReference>
<dbReference type="GO" id="GO:0005886">
    <property type="term" value="C:plasma membrane"/>
    <property type="evidence" value="ECO:0007669"/>
    <property type="project" value="UniProtKB-SubCell"/>
</dbReference>
<protein>
    <submittedName>
        <fullName evidence="7">ABC transporter permease</fullName>
    </submittedName>
</protein>
<feature type="transmembrane region" description="Helical" evidence="6">
    <location>
        <begin position="143"/>
        <end position="164"/>
    </location>
</feature>
<dbReference type="KEGG" id="gry:D7I44_06705"/>
<keyword evidence="3 6" id="KW-0812">Transmembrane</keyword>
<evidence type="ECO:0000256" key="5">
    <source>
        <dbReference type="ARBA" id="ARBA00023136"/>
    </source>
</evidence>
<dbReference type="PANTHER" id="PTHR43370">
    <property type="entry name" value="SUGAR ABC TRANSPORTER INTEGRAL MEMBRANE PROTEIN-RELATED"/>
    <property type="match status" value="1"/>
</dbReference>
<sequence length="303" mass="30480">MNIVGETLATAIPGSVALLYPSLGELISERTGVTNLGTEGSMLSGALAGIAVTLATGNPVLGVLAAAVAGAACAAVHALAVVLRGANQLASGLVIWFLALGVTSVLGSPLNGKIVDPLPALRIPVLASIPGIGPALFDQNALVYAAYLLAPAIWLFLTYTRTGLALRATGERPAVVFAGGHNPTALRFSATTVGGALAGLGGAQLALGIVGNWANGMTNGYGFVAVAVVIFARWTPLGVVAGSYLFGVALALASVIQANGIGVNQYLLDSLPYAVTIIVLVLVSRFGRSNAPESQRDALSETV</sequence>
<evidence type="ECO:0000313" key="7">
    <source>
        <dbReference type="EMBL" id="AYG03247.1"/>
    </source>
</evidence>
<name>A0A387BQG3_9MICO</name>
<feature type="transmembrane region" description="Helical" evidence="6">
    <location>
        <begin position="63"/>
        <end position="83"/>
    </location>
</feature>
<evidence type="ECO:0000256" key="4">
    <source>
        <dbReference type="ARBA" id="ARBA00022989"/>
    </source>
</evidence>
<dbReference type="CDD" id="cd06580">
    <property type="entry name" value="TM_PBP1_transp_TpRbsC_like"/>
    <property type="match status" value="1"/>
</dbReference>